<dbReference type="EMBL" id="QFPN01000006">
    <property type="protein sequence ID" value="PZQ14179.1"/>
    <property type="molecule type" value="Genomic_DNA"/>
</dbReference>
<gene>
    <name evidence="3" type="ORF">DI565_12150</name>
</gene>
<protein>
    <submittedName>
        <fullName evidence="3">TIGR02302 family protein</fullName>
    </submittedName>
</protein>
<accession>A0A2W5KDQ2</accession>
<organism evidence="3 4">
    <name type="scientific">Ancylobacter novellus</name>
    <name type="common">Thiobacillus novellus</name>
    <dbReference type="NCBI Taxonomy" id="921"/>
    <lineage>
        <taxon>Bacteria</taxon>
        <taxon>Pseudomonadati</taxon>
        <taxon>Pseudomonadota</taxon>
        <taxon>Alphaproteobacteria</taxon>
        <taxon>Hyphomicrobiales</taxon>
        <taxon>Xanthobacteraceae</taxon>
        <taxon>Ancylobacter</taxon>
    </lineage>
</organism>
<feature type="compositionally biased region" description="Low complexity" evidence="1">
    <location>
        <begin position="598"/>
        <end position="608"/>
    </location>
</feature>
<evidence type="ECO:0000313" key="3">
    <source>
        <dbReference type="EMBL" id="PZQ14179.1"/>
    </source>
</evidence>
<feature type="region of interest" description="Disordered" evidence="1">
    <location>
        <begin position="689"/>
        <end position="892"/>
    </location>
</feature>
<feature type="compositionally biased region" description="Low complexity" evidence="1">
    <location>
        <begin position="662"/>
        <end position="671"/>
    </location>
</feature>
<dbReference type="InterPro" id="IPR012683">
    <property type="entry name" value="CHP02302_TM"/>
</dbReference>
<evidence type="ECO:0000256" key="1">
    <source>
        <dbReference type="SAM" id="MobiDB-lite"/>
    </source>
</evidence>
<feature type="region of interest" description="Disordered" evidence="1">
    <location>
        <begin position="650"/>
        <end position="671"/>
    </location>
</feature>
<feature type="compositionally biased region" description="Low complexity" evidence="1">
    <location>
        <begin position="756"/>
        <end position="776"/>
    </location>
</feature>
<evidence type="ECO:0000256" key="2">
    <source>
        <dbReference type="SAM" id="Phobius"/>
    </source>
</evidence>
<dbReference type="NCBIfam" id="TIGR02302">
    <property type="entry name" value="aProt_lowcomp"/>
    <property type="match status" value="1"/>
</dbReference>
<feature type="transmembrane region" description="Helical" evidence="2">
    <location>
        <begin position="80"/>
        <end position="101"/>
    </location>
</feature>
<feature type="compositionally biased region" description="Basic and acidic residues" evidence="1">
    <location>
        <begin position="727"/>
        <end position="744"/>
    </location>
</feature>
<dbReference type="Pfam" id="PF13779">
    <property type="entry name" value="DUF4175"/>
    <property type="match status" value="1"/>
</dbReference>
<feature type="compositionally biased region" description="Low complexity" evidence="1">
    <location>
        <begin position="700"/>
        <end position="712"/>
    </location>
</feature>
<feature type="compositionally biased region" description="Low complexity" evidence="1">
    <location>
        <begin position="828"/>
        <end position="850"/>
    </location>
</feature>
<evidence type="ECO:0000313" key="4">
    <source>
        <dbReference type="Proteomes" id="UP000249577"/>
    </source>
</evidence>
<feature type="transmembrane region" description="Helical" evidence="2">
    <location>
        <begin position="51"/>
        <end position="74"/>
    </location>
</feature>
<keyword evidence="2" id="KW-1133">Transmembrane helix</keyword>
<dbReference type="Proteomes" id="UP000249577">
    <property type="component" value="Unassembled WGS sequence"/>
</dbReference>
<comment type="caution">
    <text evidence="3">The sequence shown here is derived from an EMBL/GenBank/DDBJ whole genome shotgun (WGS) entry which is preliminary data.</text>
</comment>
<keyword evidence="2" id="KW-0812">Transmembrane</keyword>
<proteinExistence type="predicted"/>
<dbReference type="AlphaFoldDB" id="A0A2W5KDQ2"/>
<feature type="transmembrane region" description="Helical" evidence="2">
    <location>
        <begin position="176"/>
        <end position="194"/>
    </location>
</feature>
<reference evidence="3 4" key="1">
    <citation type="submission" date="2017-08" db="EMBL/GenBank/DDBJ databases">
        <title>Infants hospitalized years apart are colonized by the same room-sourced microbial strains.</title>
        <authorList>
            <person name="Brooks B."/>
            <person name="Olm M.R."/>
            <person name="Firek B.A."/>
            <person name="Baker R."/>
            <person name="Thomas B.C."/>
            <person name="Morowitz M.J."/>
            <person name="Banfield J.F."/>
        </authorList>
    </citation>
    <scope>NUCLEOTIDE SEQUENCE [LARGE SCALE GENOMIC DNA]</scope>
    <source>
        <strain evidence="3">S2_005_003_R2_43</strain>
    </source>
</reference>
<name>A0A2W5KDQ2_ANCNO</name>
<sequence>MLAIRAVHASLVTLVGSRGGRRLIEPNQPDARSLVERAVTRARLALLWESAWPRLAVAGAVAVLFLALSWFGLWDALPPIGRMIGVFVFAAAFVAPLVPLARSMVPDRKAALGRIDLASGVSHRPATSLDDRLASAASEDPMTRALWAAHRERTQREAGRLKAGSPAPRLAARDPYALRFLLGLVAVAAFAFAGSDRGARVSAAFDWTSPAAEVAPARLDAWVTPPPYTGRPPIFLTARGAGSGEATTTGEAASTDAVSAPANSILVIRGSGGEVAISASGGAQPVDNPARPPEGVAERRFRLAGDAEAKVSSPGAPDRIWRFTVVPDQSPSITLSKRPQINARGTATLAYEVKDDYGVAAAEARFALKPVALPKAPPFSRAAVEDGTASSKPRPLYEAPKVALSLPRARAKEGKAESTLDVMEHPFAGAEAVMTLVARDEAGQEGRSDPLAMRLPGRDFSKPLARALVEQRRTLALDANAKPRVLAALRALNMFPEEFSPGAGVYLGLVTAYGRLEIAQSDDELRAAADYLWEIALRVEDGDLPETERDLRAAEEKLRKALESGASEEEIKKLTQELRAALEKFMKEMAEQQRRDPNAQQQQAQQGQRGKEVSPQDLRDMVDRMEKLAQEGSRDAARQALADLKNMLDNLKTGRRGPPDPAQQAQQRQLDQLQDMIREQSKLRDQTFQQYRQNDRQQRNQRSQQNRGQQGNETDERMKDLAQQQQKLREKLDQLRREQGRNGEQDQGQQAEGKQGRQNQPGGQEGQQPGQQPGQEGRQGGREGGQQPGENALGDAGESMGQARGALGQGQTGEALDQQQKALEQLRKGAQAMAEAMQKGQGQAGQQGAEGEQGGEGGEEAQNEDPLGRPARRREVGEGTTTRVPGEIDAQRARRVLEELRKRLGDAGRPRDELDYIERLLAP</sequence>
<keyword evidence="2" id="KW-0472">Membrane</keyword>
<feature type="region of interest" description="Disordered" evidence="1">
    <location>
        <begin position="589"/>
        <end position="617"/>
    </location>
</feature>